<dbReference type="EMBL" id="CAMKVN010000644">
    <property type="protein sequence ID" value="CAI2169983.1"/>
    <property type="molecule type" value="Genomic_DNA"/>
</dbReference>
<reference evidence="2" key="1">
    <citation type="submission" date="2022-08" db="EMBL/GenBank/DDBJ databases">
        <authorList>
            <person name="Kallberg Y."/>
            <person name="Tangrot J."/>
            <person name="Rosling A."/>
        </authorList>
    </citation>
    <scope>NUCLEOTIDE SEQUENCE</scope>
    <source>
        <strain evidence="2">Wild A</strain>
    </source>
</reference>
<comment type="caution">
    <text evidence="2">The sequence shown here is derived from an EMBL/GenBank/DDBJ whole genome shotgun (WGS) entry which is preliminary data.</text>
</comment>
<organism evidence="2 3">
    <name type="scientific">Funneliformis geosporum</name>
    <dbReference type="NCBI Taxonomy" id="1117311"/>
    <lineage>
        <taxon>Eukaryota</taxon>
        <taxon>Fungi</taxon>
        <taxon>Fungi incertae sedis</taxon>
        <taxon>Mucoromycota</taxon>
        <taxon>Glomeromycotina</taxon>
        <taxon>Glomeromycetes</taxon>
        <taxon>Glomerales</taxon>
        <taxon>Glomeraceae</taxon>
        <taxon>Funneliformis</taxon>
    </lineage>
</organism>
<proteinExistence type="predicted"/>
<accession>A0A9W4WPV5</accession>
<protein>
    <submittedName>
        <fullName evidence="2">17317_t:CDS:1</fullName>
    </submittedName>
</protein>
<name>A0A9W4WPV5_9GLOM</name>
<dbReference type="AlphaFoldDB" id="A0A9W4WPV5"/>
<feature type="region of interest" description="Disordered" evidence="1">
    <location>
        <begin position="1"/>
        <end position="39"/>
    </location>
</feature>
<sequence>VDDPSKSSEYTIKKNDISDSSCSRNESDNDESGNNEDFKTFENYASSDYKPFQDLSGLELIINS</sequence>
<feature type="non-terminal residue" evidence="2">
    <location>
        <position position="1"/>
    </location>
</feature>
<keyword evidence="3" id="KW-1185">Reference proteome</keyword>
<gene>
    <name evidence="2" type="ORF">FWILDA_LOCUS4355</name>
</gene>
<evidence type="ECO:0000313" key="2">
    <source>
        <dbReference type="EMBL" id="CAI2169983.1"/>
    </source>
</evidence>
<feature type="compositionally biased region" description="Basic and acidic residues" evidence="1">
    <location>
        <begin position="1"/>
        <end position="17"/>
    </location>
</feature>
<evidence type="ECO:0000256" key="1">
    <source>
        <dbReference type="SAM" id="MobiDB-lite"/>
    </source>
</evidence>
<evidence type="ECO:0000313" key="3">
    <source>
        <dbReference type="Proteomes" id="UP001153678"/>
    </source>
</evidence>
<dbReference type="Proteomes" id="UP001153678">
    <property type="component" value="Unassembled WGS sequence"/>
</dbReference>